<comment type="function">
    <text evidence="12">Represses a number of genes involved in the response to DNA damage (SOS response), including recA and lexA. In the presence of single-stranded DNA, RecA interacts with LexA causing an autocatalytic cleavage which disrupts the DNA-binding part of LexA, leading to derepression of the SOS regulon and eventually DNA repair.</text>
</comment>
<dbReference type="Gene3D" id="2.10.109.10">
    <property type="entry name" value="Umud Fragment, subunit A"/>
    <property type="match status" value="1"/>
</dbReference>
<dbReference type="InterPro" id="IPR015927">
    <property type="entry name" value="Peptidase_S24_S26A/B/C"/>
</dbReference>
<keyword evidence="3 12" id="KW-0235">DNA replication</keyword>
<dbReference type="Pfam" id="PF00717">
    <property type="entry name" value="Peptidase_S24"/>
    <property type="match status" value="1"/>
</dbReference>
<dbReference type="NCBIfam" id="TIGR00498">
    <property type="entry name" value="lexA"/>
    <property type="match status" value="1"/>
</dbReference>
<feature type="domain" description="Peptidase S24/S26A/S26B/S26C" evidence="14">
    <location>
        <begin position="111"/>
        <end position="224"/>
    </location>
</feature>
<dbReference type="EMBL" id="VUMV01000001">
    <property type="protein sequence ID" value="MST80807.1"/>
    <property type="molecule type" value="Genomic_DNA"/>
</dbReference>
<keyword evidence="10 12" id="KW-0234">DNA repair</keyword>
<dbReference type="Gene3D" id="1.10.10.10">
    <property type="entry name" value="Winged helix-like DNA-binding domain superfamily/Winged helix DNA-binding domain"/>
    <property type="match status" value="1"/>
</dbReference>
<evidence type="ECO:0000256" key="7">
    <source>
        <dbReference type="ARBA" id="ARBA00023015"/>
    </source>
</evidence>
<gene>
    <name evidence="12 16" type="primary">lexA</name>
    <name evidence="16" type="ORF">FYJ60_00450</name>
</gene>
<keyword evidence="9 12" id="KW-0804">Transcription</keyword>
<evidence type="ECO:0000313" key="17">
    <source>
        <dbReference type="Proteomes" id="UP000466864"/>
    </source>
</evidence>
<evidence type="ECO:0000256" key="5">
    <source>
        <dbReference type="ARBA" id="ARBA00022801"/>
    </source>
</evidence>
<dbReference type="GO" id="GO:0006281">
    <property type="term" value="P:DNA repair"/>
    <property type="evidence" value="ECO:0007669"/>
    <property type="project" value="UniProtKB-UniRule"/>
</dbReference>
<dbReference type="GO" id="GO:0006508">
    <property type="term" value="P:proteolysis"/>
    <property type="evidence" value="ECO:0007669"/>
    <property type="project" value="InterPro"/>
</dbReference>
<dbReference type="GO" id="GO:0009432">
    <property type="term" value="P:SOS response"/>
    <property type="evidence" value="ECO:0007669"/>
    <property type="project" value="UniProtKB-UniRule"/>
</dbReference>
<dbReference type="InterPro" id="IPR006200">
    <property type="entry name" value="LexA"/>
</dbReference>
<dbReference type="InterPro" id="IPR036390">
    <property type="entry name" value="WH_DNA-bd_sf"/>
</dbReference>
<dbReference type="RefSeq" id="WP_154456626.1">
    <property type="nucleotide sequence ID" value="NZ_VUMV01000001.1"/>
</dbReference>
<evidence type="ECO:0000259" key="14">
    <source>
        <dbReference type="Pfam" id="PF00717"/>
    </source>
</evidence>
<organism evidence="16 17">
    <name type="scientific">Bilifractor porci</name>
    <dbReference type="NCBI Taxonomy" id="2606636"/>
    <lineage>
        <taxon>Bacteria</taxon>
        <taxon>Bacillati</taxon>
        <taxon>Bacillota</taxon>
        <taxon>Clostridia</taxon>
        <taxon>Lachnospirales</taxon>
        <taxon>Lachnospiraceae</taxon>
        <taxon>Bilifractor</taxon>
    </lineage>
</organism>
<feature type="active site" description="For autocatalytic cleavage activity" evidence="12">
    <location>
        <position position="153"/>
    </location>
</feature>
<feature type="site" description="Cleavage; by autolysis" evidence="12">
    <location>
        <begin position="118"/>
        <end position="119"/>
    </location>
</feature>
<keyword evidence="17" id="KW-1185">Reference proteome</keyword>
<comment type="catalytic activity">
    <reaction evidence="12">
        <text>Hydrolysis of Ala-|-Gly bond in repressor LexA.</text>
        <dbReference type="EC" id="3.4.21.88"/>
    </reaction>
</comment>
<accession>A0A7X2P5W3</accession>
<proteinExistence type="inferred from homology"/>
<dbReference type="Proteomes" id="UP000466864">
    <property type="component" value="Unassembled WGS sequence"/>
</dbReference>
<dbReference type="InterPro" id="IPR006197">
    <property type="entry name" value="Peptidase_S24_LexA"/>
</dbReference>
<comment type="similarity">
    <text evidence="1 12 13">Belongs to the peptidase S24 family.</text>
</comment>
<evidence type="ECO:0000313" key="16">
    <source>
        <dbReference type="EMBL" id="MST80807.1"/>
    </source>
</evidence>
<evidence type="ECO:0000256" key="2">
    <source>
        <dbReference type="ARBA" id="ARBA00022491"/>
    </source>
</evidence>
<dbReference type="PRINTS" id="PR00726">
    <property type="entry name" value="LEXASERPTASE"/>
</dbReference>
<sequence length="231" mass="25860">MAEKKGTLNKKQREILDFLKKEIIEKGFPPSVREISIAVNLKSTSSVHAHLEKLEKLGYIRKDASKPRAIEILDEDFQTERLDTISSSAVSEPEESALPEKDYNEEIAMVPVIGDVAAGQPLLAVEQITSYFPVPVNRLPNKQTFLLRVKGESMVNAGILDGDYVLVEQADTASNGDMVVALVDDSATVKNFYKENGYYRLQPQNDYMEPIIVRGELRILGLVIGVMRFFK</sequence>
<dbReference type="GO" id="GO:0006260">
    <property type="term" value="P:DNA replication"/>
    <property type="evidence" value="ECO:0007669"/>
    <property type="project" value="UniProtKB-UniRule"/>
</dbReference>
<dbReference type="AlphaFoldDB" id="A0A7X2P5W3"/>
<keyword evidence="2 12" id="KW-0678">Repressor</keyword>
<dbReference type="CDD" id="cd06529">
    <property type="entry name" value="S24_LexA-like"/>
    <property type="match status" value="1"/>
</dbReference>
<keyword evidence="7 12" id="KW-0805">Transcription regulation</keyword>
<evidence type="ECO:0000256" key="3">
    <source>
        <dbReference type="ARBA" id="ARBA00022705"/>
    </source>
</evidence>
<evidence type="ECO:0000259" key="15">
    <source>
        <dbReference type="Pfam" id="PF01726"/>
    </source>
</evidence>
<evidence type="ECO:0000256" key="8">
    <source>
        <dbReference type="ARBA" id="ARBA00023125"/>
    </source>
</evidence>
<dbReference type="GO" id="GO:0045892">
    <property type="term" value="P:negative regulation of DNA-templated transcription"/>
    <property type="evidence" value="ECO:0007669"/>
    <property type="project" value="UniProtKB-UniRule"/>
</dbReference>
<comment type="subunit">
    <text evidence="12">Homodimer.</text>
</comment>
<name>A0A7X2P5W3_9FIRM</name>
<dbReference type="FunFam" id="2.10.109.10:FF:000001">
    <property type="entry name" value="LexA repressor"/>
    <property type="match status" value="1"/>
</dbReference>
<dbReference type="PANTHER" id="PTHR33516">
    <property type="entry name" value="LEXA REPRESSOR"/>
    <property type="match status" value="1"/>
</dbReference>
<dbReference type="GO" id="GO:0003677">
    <property type="term" value="F:DNA binding"/>
    <property type="evidence" value="ECO:0007669"/>
    <property type="project" value="UniProtKB-UniRule"/>
</dbReference>
<keyword evidence="4 12" id="KW-0227">DNA damage</keyword>
<evidence type="ECO:0000256" key="9">
    <source>
        <dbReference type="ARBA" id="ARBA00023163"/>
    </source>
</evidence>
<protein>
    <recommendedName>
        <fullName evidence="12">LexA repressor</fullName>
        <ecNumber evidence="12">3.4.21.88</ecNumber>
    </recommendedName>
</protein>
<dbReference type="InterPro" id="IPR036286">
    <property type="entry name" value="LexA/Signal_pep-like_sf"/>
</dbReference>
<feature type="domain" description="LexA repressor DNA-binding" evidence="15">
    <location>
        <begin position="8"/>
        <end position="69"/>
    </location>
</feature>
<comment type="caution">
    <text evidence="16">The sequence shown here is derived from an EMBL/GenBank/DDBJ whole genome shotgun (WGS) entry which is preliminary data.</text>
</comment>
<dbReference type="GO" id="GO:0004252">
    <property type="term" value="F:serine-type endopeptidase activity"/>
    <property type="evidence" value="ECO:0007669"/>
    <property type="project" value="UniProtKB-UniRule"/>
</dbReference>
<evidence type="ECO:0000256" key="1">
    <source>
        <dbReference type="ARBA" id="ARBA00007484"/>
    </source>
</evidence>
<evidence type="ECO:0000256" key="6">
    <source>
        <dbReference type="ARBA" id="ARBA00022813"/>
    </source>
</evidence>
<dbReference type="InterPro" id="IPR050077">
    <property type="entry name" value="LexA_repressor"/>
</dbReference>
<dbReference type="PANTHER" id="PTHR33516:SF2">
    <property type="entry name" value="LEXA REPRESSOR-RELATED"/>
    <property type="match status" value="1"/>
</dbReference>
<evidence type="ECO:0000256" key="4">
    <source>
        <dbReference type="ARBA" id="ARBA00022763"/>
    </source>
</evidence>
<dbReference type="SUPFAM" id="SSF51306">
    <property type="entry name" value="LexA/Signal peptidase"/>
    <property type="match status" value="1"/>
</dbReference>
<dbReference type="InterPro" id="IPR039418">
    <property type="entry name" value="LexA-like"/>
</dbReference>
<keyword evidence="5 12" id="KW-0378">Hydrolase</keyword>
<evidence type="ECO:0000256" key="13">
    <source>
        <dbReference type="RuleBase" id="RU003991"/>
    </source>
</evidence>
<feature type="active site" description="For autocatalytic cleavage activity" evidence="12">
    <location>
        <position position="190"/>
    </location>
</feature>
<dbReference type="HAMAP" id="MF_00015">
    <property type="entry name" value="LexA"/>
    <property type="match status" value="1"/>
</dbReference>
<feature type="DNA-binding region" description="H-T-H motif" evidence="12">
    <location>
        <begin position="32"/>
        <end position="52"/>
    </location>
</feature>
<keyword evidence="8 12" id="KW-0238">DNA-binding</keyword>
<reference evidence="16 17" key="1">
    <citation type="submission" date="2019-08" db="EMBL/GenBank/DDBJ databases">
        <title>In-depth cultivation of the pig gut microbiome towards novel bacterial diversity and tailored functional studies.</title>
        <authorList>
            <person name="Wylensek D."/>
            <person name="Hitch T.C.A."/>
            <person name="Clavel T."/>
        </authorList>
    </citation>
    <scope>NUCLEOTIDE SEQUENCE [LARGE SCALE GENOMIC DNA]</scope>
    <source>
        <strain evidence="16 17">Oil+RF-744-WCA-WT-13</strain>
    </source>
</reference>
<evidence type="ECO:0000256" key="12">
    <source>
        <dbReference type="HAMAP-Rule" id="MF_00015"/>
    </source>
</evidence>
<dbReference type="InterPro" id="IPR006199">
    <property type="entry name" value="LexA_DNA-bd_dom"/>
</dbReference>
<dbReference type="InterPro" id="IPR036388">
    <property type="entry name" value="WH-like_DNA-bd_sf"/>
</dbReference>
<dbReference type="EC" id="3.4.21.88" evidence="12"/>
<evidence type="ECO:0000256" key="11">
    <source>
        <dbReference type="ARBA" id="ARBA00023236"/>
    </source>
</evidence>
<evidence type="ECO:0000256" key="10">
    <source>
        <dbReference type="ARBA" id="ARBA00023204"/>
    </source>
</evidence>
<keyword evidence="6 12" id="KW-0068">Autocatalytic cleavage</keyword>
<dbReference type="Pfam" id="PF01726">
    <property type="entry name" value="LexA_DNA_bind"/>
    <property type="match status" value="1"/>
</dbReference>
<keyword evidence="11 12" id="KW-0742">SOS response</keyword>
<dbReference type="SUPFAM" id="SSF46785">
    <property type="entry name" value="Winged helix' DNA-binding domain"/>
    <property type="match status" value="1"/>
</dbReference>